<sequence length="81" mass="8967">MLVGLCAAFPQVPPLYPAGVDPRLCPSYPQCDNKILAEYAKNPLPFQQKLKNGDIDHFFFSAPGYPVGLSPIQCPNYPFCH</sequence>
<keyword evidence="3" id="KW-1185">Reference proteome</keyword>
<dbReference type="OrthoDB" id="8186685at2759"/>
<dbReference type="AlphaFoldDB" id="A0A9P0HKL8"/>
<evidence type="ECO:0000259" key="1">
    <source>
        <dbReference type="Pfam" id="PF17223"/>
    </source>
</evidence>
<dbReference type="Pfam" id="PF17223">
    <property type="entry name" value="CPCFC"/>
    <property type="match status" value="2"/>
</dbReference>
<dbReference type="Proteomes" id="UP001152798">
    <property type="component" value="Chromosome 5"/>
</dbReference>
<proteinExistence type="predicted"/>
<reference evidence="2" key="1">
    <citation type="submission" date="2022-01" db="EMBL/GenBank/DDBJ databases">
        <authorList>
            <person name="King R."/>
        </authorList>
    </citation>
    <scope>NUCLEOTIDE SEQUENCE</scope>
</reference>
<evidence type="ECO:0000313" key="2">
    <source>
        <dbReference type="EMBL" id="CAH1403756.1"/>
    </source>
</evidence>
<gene>
    <name evidence="2" type="ORF">NEZAVI_LOCUS12313</name>
</gene>
<protein>
    <recommendedName>
        <fullName evidence="1">Cuticle protein CPCFC domain-containing protein</fullName>
    </recommendedName>
</protein>
<dbReference type="EMBL" id="OV725081">
    <property type="protein sequence ID" value="CAH1403756.1"/>
    <property type="molecule type" value="Genomic_DNA"/>
</dbReference>
<organism evidence="2 3">
    <name type="scientific">Nezara viridula</name>
    <name type="common">Southern green stink bug</name>
    <name type="synonym">Cimex viridulus</name>
    <dbReference type="NCBI Taxonomy" id="85310"/>
    <lineage>
        <taxon>Eukaryota</taxon>
        <taxon>Metazoa</taxon>
        <taxon>Ecdysozoa</taxon>
        <taxon>Arthropoda</taxon>
        <taxon>Hexapoda</taxon>
        <taxon>Insecta</taxon>
        <taxon>Pterygota</taxon>
        <taxon>Neoptera</taxon>
        <taxon>Paraneoptera</taxon>
        <taxon>Hemiptera</taxon>
        <taxon>Heteroptera</taxon>
        <taxon>Panheteroptera</taxon>
        <taxon>Pentatomomorpha</taxon>
        <taxon>Pentatomoidea</taxon>
        <taxon>Pentatomidae</taxon>
        <taxon>Pentatominae</taxon>
        <taxon>Nezara</taxon>
    </lineage>
</organism>
<evidence type="ECO:0000313" key="3">
    <source>
        <dbReference type="Proteomes" id="UP001152798"/>
    </source>
</evidence>
<dbReference type="GO" id="GO:0042302">
    <property type="term" value="F:structural constituent of cuticle"/>
    <property type="evidence" value="ECO:0007669"/>
    <property type="project" value="InterPro"/>
</dbReference>
<feature type="domain" description="Cuticle protein CPCFC" evidence="1">
    <location>
        <begin position="65"/>
        <end position="81"/>
    </location>
</feature>
<accession>A0A9P0HKL8</accession>
<feature type="domain" description="Cuticle protein CPCFC" evidence="1">
    <location>
        <begin position="16"/>
        <end position="32"/>
    </location>
</feature>
<dbReference type="InterPro" id="IPR033778">
    <property type="entry name" value="CPCFC"/>
</dbReference>
<name>A0A9P0HKL8_NEZVI</name>